<accession>A0AAD1TN37</accession>
<dbReference type="AlphaFoldDB" id="A0AAD1TN37"/>
<reference evidence="2" key="1">
    <citation type="submission" date="2022-03" db="EMBL/GenBank/DDBJ databases">
        <authorList>
            <person name="Alioto T."/>
            <person name="Alioto T."/>
            <person name="Gomez Garrido J."/>
        </authorList>
    </citation>
    <scope>NUCLEOTIDE SEQUENCE</scope>
</reference>
<feature type="compositionally biased region" description="Basic residues" evidence="1">
    <location>
        <begin position="73"/>
        <end position="94"/>
    </location>
</feature>
<dbReference type="EMBL" id="OW240924">
    <property type="protein sequence ID" value="CAH2328138.1"/>
    <property type="molecule type" value="Genomic_DNA"/>
</dbReference>
<gene>
    <name evidence="2" type="ORF">PECUL_23A045254</name>
</gene>
<proteinExistence type="predicted"/>
<keyword evidence="3" id="KW-1185">Reference proteome</keyword>
<organism evidence="2 3">
    <name type="scientific">Pelobates cultripes</name>
    <name type="common">Western spadefoot toad</name>
    <dbReference type="NCBI Taxonomy" id="61616"/>
    <lineage>
        <taxon>Eukaryota</taxon>
        <taxon>Metazoa</taxon>
        <taxon>Chordata</taxon>
        <taxon>Craniata</taxon>
        <taxon>Vertebrata</taxon>
        <taxon>Euteleostomi</taxon>
        <taxon>Amphibia</taxon>
        <taxon>Batrachia</taxon>
        <taxon>Anura</taxon>
        <taxon>Pelobatoidea</taxon>
        <taxon>Pelobatidae</taxon>
        <taxon>Pelobates</taxon>
    </lineage>
</organism>
<evidence type="ECO:0000313" key="2">
    <source>
        <dbReference type="EMBL" id="CAH2328138.1"/>
    </source>
</evidence>
<feature type="region of interest" description="Disordered" evidence="1">
    <location>
        <begin position="72"/>
        <end position="94"/>
    </location>
</feature>
<evidence type="ECO:0000313" key="3">
    <source>
        <dbReference type="Proteomes" id="UP001295444"/>
    </source>
</evidence>
<dbReference type="Proteomes" id="UP001295444">
    <property type="component" value="Chromosome 13"/>
</dbReference>
<protein>
    <submittedName>
        <fullName evidence="2">Uncharacterized protein</fullName>
    </submittedName>
</protein>
<sequence length="249" mass="28145">MIGFVWLEDRYPKPTPSQKKREPDNRWCRGHLKKDTRYGKPACYTAYPAAKLPQALNQGIHNLPKLNTARALARGHHASKQRGTKRHPKSTRLTNRAHRCTPQERSLNIARPQAVTKTANKPELQRKALHLVLAWTPRLEELLQAEDFDLPAAGKKNLASDIRAVAKSECKMSFQDEGVQSSDVIHTGYMAGWDMLMSVHKIFINNKMHSEGDLGTSCRRLLARRSSGILGPLLKSIPGWAQYGKRQSR</sequence>
<name>A0AAD1TN37_PELCU</name>
<evidence type="ECO:0000256" key="1">
    <source>
        <dbReference type="SAM" id="MobiDB-lite"/>
    </source>
</evidence>